<accession>A0A6A4GSW0</accession>
<proteinExistence type="predicted"/>
<protein>
    <submittedName>
        <fullName evidence="2">Uncharacterized protein</fullName>
    </submittedName>
</protein>
<evidence type="ECO:0000313" key="3">
    <source>
        <dbReference type="Proteomes" id="UP000799118"/>
    </source>
</evidence>
<keyword evidence="3" id="KW-1185">Reference proteome</keyword>
<dbReference type="EMBL" id="ML769754">
    <property type="protein sequence ID" value="KAE9388234.1"/>
    <property type="molecule type" value="Genomic_DNA"/>
</dbReference>
<sequence length="72" mass="8525">MSRDRSFRVDVKFRENMHYKSERMGEKKAQNMDRDMRRTGKNKLKLPTYIAYQVSTMCINIPVIIFSGDFGS</sequence>
<dbReference type="AlphaFoldDB" id="A0A6A4GSW0"/>
<keyword evidence="1" id="KW-0812">Transmembrane</keyword>
<dbReference type="Proteomes" id="UP000799118">
    <property type="component" value="Unassembled WGS sequence"/>
</dbReference>
<name>A0A6A4GSW0_9AGAR</name>
<keyword evidence="1" id="KW-0472">Membrane</keyword>
<reference evidence="2" key="1">
    <citation type="journal article" date="2019" name="Environ. Microbiol.">
        <title>Fungal ecological strategies reflected in gene transcription - a case study of two litter decomposers.</title>
        <authorList>
            <person name="Barbi F."/>
            <person name="Kohler A."/>
            <person name="Barry K."/>
            <person name="Baskaran P."/>
            <person name="Daum C."/>
            <person name="Fauchery L."/>
            <person name="Ihrmark K."/>
            <person name="Kuo A."/>
            <person name="LaButti K."/>
            <person name="Lipzen A."/>
            <person name="Morin E."/>
            <person name="Grigoriev I.V."/>
            <person name="Henrissat B."/>
            <person name="Lindahl B."/>
            <person name="Martin F."/>
        </authorList>
    </citation>
    <scope>NUCLEOTIDE SEQUENCE</scope>
    <source>
        <strain evidence="2">JB14</strain>
    </source>
</reference>
<evidence type="ECO:0000256" key="1">
    <source>
        <dbReference type="SAM" id="Phobius"/>
    </source>
</evidence>
<evidence type="ECO:0000313" key="2">
    <source>
        <dbReference type="EMBL" id="KAE9388234.1"/>
    </source>
</evidence>
<organism evidence="2 3">
    <name type="scientific">Gymnopus androsaceus JB14</name>
    <dbReference type="NCBI Taxonomy" id="1447944"/>
    <lineage>
        <taxon>Eukaryota</taxon>
        <taxon>Fungi</taxon>
        <taxon>Dikarya</taxon>
        <taxon>Basidiomycota</taxon>
        <taxon>Agaricomycotina</taxon>
        <taxon>Agaricomycetes</taxon>
        <taxon>Agaricomycetidae</taxon>
        <taxon>Agaricales</taxon>
        <taxon>Marasmiineae</taxon>
        <taxon>Omphalotaceae</taxon>
        <taxon>Gymnopus</taxon>
    </lineage>
</organism>
<keyword evidence="1" id="KW-1133">Transmembrane helix</keyword>
<gene>
    <name evidence="2" type="ORF">BT96DRAFT_442422</name>
</gene>
<feature type="transmembrane region" description="Helical" evidence="1">
    <location>
        <begin position="46"/>
        <end position="66"/>
    </location>
</feature>